<evidence type="ECO:0000313" key="12">
    <source>
        <dbReference type="Proteomes" id="UP000034492"/>
    </source>
</evidence>
<keyword evidence="7" id="KW-0315">Glutamine amidotransferase</keyword>
<evidence type="ECO:0000256" key="9">
    <source>
        <dbReference type="ARBA" id="ARBA00047781"/>
    </source>
</evidence>
<dbReference type="InterPro" id="IPR004468">
    <property type="entry name" value="CTP_synthase"/>
</dbReference>
<dbReference type="GO" id="GO:0044210">
    <property type="term" value="P:'de novo' CTP biosynthetic process"/>
    <property type="evidence" value="ECO:0007669"/>
    <property type="project" value="UniProtKB-UniPathway"/>
</dbReference>
<evidence type="ECO:0000256" key="1">
    <source>
        <dbReference type="ARBA" id="ARBA00005171"/>
    </source>
</evidence>
<keyword evidence="6" id="KW-0067">ATP-binding</keyword>
<dbReference type="AlphaFoldDB" id="A0A0G0H5X5"/>
<dbReference type="Gene3D" id="3.40.50.880">
    <property type="match status" value="1"/>
</dbReference>
<proteinExistence type="inferred from homology"/>
<dbReference type="Proteomes" id="UP000034492">
    <property type="component" value="Unassembled WGS sequence"/>
</dbReference>
<sequence>SNKAFERHRHRYEVNANYIKNFEDNGMLFSGKSLNNSLMEFLEIPNHRFFIATQAHPEFTSRPLNPNPF</sequence>
<protein>
    <recommendedName>
        <fullName evidence="3">CTP synthase (glutamine hydrolyzing)</fullName>
        <ecNumber evidence="3">6.3.4.2</ecNumber>
    </recommendedName>
</protein>
<dbReference type="GO" id="GO:0005524">
    <property type="term" value="F:ATP binding"/>
    <property type="evidence" value="ECO:0007669"/>
    <property type="project" value="UniProtKB-KW"/>
</dbReference>
<evidence type="ECO:0000256" key="5">
    <source>
        <dbReference type="ARBA" id="ARBA00022741"/>
    </source>
</evidence>
<comment type="catalytic activity">
    <reaction evidence="9">
        <text>UTP + L-glutamine + ATP + H2O = CTP + L-glutamate + ADP + phosphate + 2 H(+)</text>
        <dbReference type="Rhea" id="RHEA:26426"/>
        <dbReference type="ChEBI" id="CHEBI:15377"/>
        <dbReference type="ChEBI" id="CHEBI:15378"/>
        <dbReference type="ChEBI" id="CHEBI:29985"/>
        <dbReference type="ChEBI" id="CHEBI:30616"/>
        <dbReference type="ChEBI" id="CHEBI:37563"/>
        <dbReference type="ChEBI" id="CHEBI:43474"/>
        <dbReference type="ChEBI" id="CHEBI:46398"/>
        <dbReference type="ChEBI" id="CHEBI:58359"/>
        <dbReference type="ChEBI" id="CHEBI:456216"/>
        <dbReference type="EC" id="6.3.4.2"/>
    </reaction>
</comment>
<evidence type="ECO:0000256" key="7">
    <source>
        <dbReference type="ARBA" id="ARBA00022962"/>
    </source>
</evidence>
<evidence type="ECO:0000256" key="4">
    <source>
        <dbReference type="ARBA" id="ARBA00022598"/>
    </source>
</evidence>
<evidence type="ECO:0000256" key="6">
    <source>
        <dbReference type="ARBA" id="ARBA00022840"/>
    </source>
</evidence>
<dbReference type="SUPFAM" id="SSF52317">
    <property type="entry name" value="Class I glutamine amidotransferase-like"/>
    <property type="match status" value="1"/>
</dbReference>
<dbReference type="UniPathway" id="UPA00159">
    <property type="reaction ID" value="UER00277"/>
</dbReference>
<dbReference type="PANTHER" id="PTHR11550">
    <property type="entry name" value="CTP SYNTHASE"/>
    <property type="match status" value="1"/>
</dbReference>
<dbReference type="EC" id="6.3.4.2" evidence="3"/>
<feature type="domain" description="Glutamine amidotransferase" evidence="10">
    <location>
        <begin position="3"/>
        <end position="68"/>
    </location>
</feature>
<evidence type="ECO:0000256" key="8">
    <source>
        <dbReference type="ARBA" id="ARBA00022975"/>
    </source>
</evidence>
<keyword evidence="8" id="KW-0665">Pyrimidine biosynthesis</keyword>
<dbReference type="GO" id="GO:0003883">
    <property type="term" value="F:CTP synthase activity"/>
    <property type="evidence" value="ECO:0007669"/>
    <property type="project" value="UniProtKB-EC"/>
</dbReference>
<evidence type="ECO:0000256" key="2">
    <source>
        <dbReference type="ARBA" id="ARBA00007533"/>
    </source>
</evidence>
<reference evidence="11 12" key="1">
    <citation type="journal article" date="2015" name="Nature">
        <title>rRNA introns, odd ribosomes, and small enigmatic genomes across a large radiation of phyla.</title>
        <authorList>
            <person name="Brown C.T."/>
            <person name="Hug L.A."/>
            <person name="Thomas B.C."/>
            <person name="Sharon I."/>
            <person name="Castelle C.J."/>
            <person name="Singh A."/>
            <person name="Wilkins M.J."/>
            <person name="Williams K.H."/>
            <person name="Banfield J.F."/>
        </authorList>
    </citation>
    <scope>NUCLEOTIDE SEQUENCE [LARGE SCALE GENOMIC DNA]</scope>
</reference>
<organism evidence="11 12">
    <name type="scientific">Candidatus Daviesbacteria bacterium GW2011_GWB1_36_5</name>
    <dbReference type="NCBI Taxonomy" id="1618426"/>
    <lineage>
        <taxon>Bacteria</taxon>
        <taxon>Candidatus Daviesiibacteriota</taxon>
    </lineage>
</organism>
<dbReference type="PATRIC" id="fig|1618426.3.peg.1123"/>
<keyword evidence="4" id="KW-0436">Ligase</keyword>
<comment type="similarity">
    <text evidence="2">Belongs to the CTP synthase family.</text>
</comment>
<comment type="caution">
    <text evidence="11">The sequence shown here is derived from an EMBL/GenBank/DDBJ whole genome shotgun (WGS) entry which is preliminary data.</text>
</comment>
<dbReference type="InterPro" id="IPR029062">
    <property type="entry name" value="Class_I_gatase-like"/>
</dbReference>
<accession>A0A0G0H5X5</accession>
<dbReference type="PROSITE" id="PS51273">
    <property type="entry name" value="GATASE_TYPE_1"/>
    <property type="match status" value="1"/>
</dbReference>
<dbReference type="GO" id="GO:0042802">
    <property type="term" value="F:identical protein binding"/>
    <property type="evidence" value="ECO:0007669"/>
    <property type="project" value="TreeGrafter"/>
</dbReference>
<evidence type="ECO:0000259" key="10">
    <source>
        <dbReference type="Pfam" id="PF00117"/>
    </source>
</evidence>
<evidence type="ECO:0000313" key="11">
    <source>
        <dbReference type="EMBL" id="KKQ07484.1"/>
    </source>
</evidence>
<dbReference type="Pfam" id="PF00117">
    <property type="entry name" value="GATase"/>
    <property type="match status" value="1"/>
</dbReference>
<feature type="non-terminal residue" evidence="11">
    <location>
        <position position="1"/>
    </location>
</feature>
<keyword evidence="5" id="KW-0547">Nucleotide-binding</keyword>
<dbReference type="InterPro" id="IPR017926">
    <property type="entry name" value="GATASE"/>
</dbReference>
<dbReference type="EMBL" id="LBSA01000044">
    <property type="protein sequence ID" value="KKQ07484.1"/>
    <property type="molecule type" value="Genomic_DNA"/>
</dbReference>
<name>A0A0G0H5X5_9BACT</name>
<gene>
    <name evidence="11" type="ORF">US19_C0044G0001</name>
</gene>
<comment type="pathway">
    <text evidence="1">Pyrimidine metabolism; CTP biosynthesis via de novo pathway; CTP from UDP: step 2/2.</text>
</comment>
<dbReference type="GO" id="GO:0019856">
    <property type="term" value="P:pyrimidine nucleobase biosynthetic process"/>
    <property type="evidence" value="ECO:0007669"/>
    <property type="project" value="TreeGrafter"/>
</dbReference>
<dbReference type="PANTHER" id="PTHR11550:SF0">
    <property type="entry name" value="CTP SYNTHASE-RELATED"/>
    <property type="match status" value="1"/>
</dbReference>
<evidence type="ECO:0000256" key="3">
    <source>
        <dbReference type="ARBA" id="ARBA00012291"/>
    </source>
</evidence>